<gene>
    <name evidence="7" type="ORF">JCM9157_1041</name>
</gene>
<feature type="transmembrane region" description="Helical" evidence="6">
    <location>
        <begin position="66"/>
        <end position="91"/>
    </location>
</feature>
<dbReference type="EMBL" id="BAUV01000005">
    <property type="protein sequence ID" value="GAE34011.1"/>
    <property type="molecule type" value="Genomic_DNA"/>
</dbReference>
<comment type="similarity">
    <text evidence="5">Belongs to the FNT transporter (TC 1.A.16) family.</text>
</comment>
<feature type="transmembrane region" description="Helical" evidence="6">
    <location>
        <begin position="153"/>
        <end position="173"/>
    </location>
</feature>
<dbReference type="Proteomes" id="UP000018896">
    <property type="component" value="Unassembled WGS sequence"/>
</dbReference>
<dbReference type="eggNOG" id="COG2116">
    <property type="taxonomic scope" value="Bacteria"/>
</dbReference>
<feature type="transmembrane region" description="Helical" evidence="6">
    <location>
        <begin position="27"/>
        <end position="46"/>
    </location>
</feature>
<dbReference type="AlphaFoldDB" id="W4QPM2"/>
<evidence type="ECO:0000256" key="2">
    <source>
        <dbReference type="ARBA" id="ARBA00022692"/>
    </source>
</evidence>
<evidence type="ECO:0000313" key="8">
    <source>
        <dbReference type="Proteomes" id="UP000018896"/>
    </source>
</evidence>
<dbReference type="Pfam" id="PF01226">
    <property type="entry name" value="Form_Nir_trans"/>
    <property type="match status" value="1"/>
</dbReference>
<dbReference type="GO" id="GO:0005886">
    <property type="term" value="C:plasma membrane"/>
    <property type="evidence" value="ECO:0007669"/>
    <property type="project" value="TreeGrafter"/>
</dbReference>
<dbReference type="Gene3D" id="1.20.1080.10">
    <property type="entry name" value="Glycerol uptake facilitator protein"/>
    <property type="match status" value="1"/>
</dbReference>
<protein>
    <submittedName>
        <fullName evidence="7">Formate/nitrite family of transporters</fullName>
    </submittedName>
</protein>
<proteinExistence type="inferred from homology"/>
<accession>W4QPM2</accession>
<comment type="subcellular location">
    <subcellularLocation>
        <location evidence="1">Membrane</location>
        <topology evidence="1">Multi-pass membrane protein</topology>
    </subcellularLocation>
</comment>
<dbReference type="PROSITE" id="PS01006">
    <property type="entry name" value="FORMATE_NITRITE_TP_2"/>
    <property type="match status" value="1"/>
</dbReference>
<evidence type="ECO:0000256" key="5">
    <source>
        <dbReference type="ARBA" id="ARBA00049660"/>
    </source>
</evidence>
<dbReference type="InterPro" id="IPR000292">
    <property type="entry name" value="For/NO2_transpt"/>
</dbReference>
<keyword evidence="4 6" id="KW-0472">Membrane</keyword>
<comment type="caution">
    <text evidence="7">The sequence shown here is derived from an EMBL/GenBank/DDBJ whole genome shotgun (WGS) entry which is preliminary data.</text>
</comment>
<name>W4QPM2_HALA3</name>
<evidence type="ECO:0000256" key="6">
    <source>
        <dbReference type="SAM" id="Phobius"/>
    </source>
</evidence>
<sequence length="273" mass="30462">MEHQALQQVEQLAIKKEKAFSQSRIRYVLRAVLASLFIGFGVIVAFKTGNLFYLEGSPFTYPVAAITFGAAIILIAFGGGDLFTGNAFYYTYTCLQKKMVWSSALKLLSMSYIGNLIGAITFAVIIYFTGLFQDSSVNSFLFSVVGTKMNAPWLELFFRGILCNWLVCLAFFLPMNMKSEGSKIFTMMLLVFCFFISGYEHSIANMGAFAISLVLDHPETISFTGAIHNLIPVTIGNFIGGSLFMGVFYHYLNHSKQEEKQAEIKLFRANASR</sequence>
<dbReference type="PANTHER" id="PTHR30520">
    <property type="entry name" value="FORMATE TRANSPORTER-RELATED"/>
    <property type="match status" value="1"/>
</dbReference>
<evidence type="ECO:0000256" key="1">
    <source>
        <dbReference type="ARBA" id="ARBA00004141"/>
    </source>
</evidence>
<dbReference type="InterPro" id="IPR023271">
    <property type="entry name" value="Aquaporin-like"/>
</dbReference>
<keyword evidence="3 6" id="KW-1133">Transmembrane helix</keyword>
<feature type="transmembrane region" description="Helical" evidence="6">
    <location>
        <begin position="112"/>
        <end position="133"/>
    </location>
</feature>
<dbReference type="InterPro" id="IPR024002">
    <property type="entry name" value="For/NO2_transpt_CS"/>
</dbReference>
<feature type="transmembrane region" description="Helical" evidence="6">
    <location>
        <begin position="231"/>
        <end position="252"/>
    </location>
</feature>
<dbReference type="STRING" id="1236973.JCM9157_1041"/>
<feature type="transmembrane region" description="Helical" evidence="6">
    <location>
        <begin position="185"/>
        <end position="211"/>
    </location>
</feature>
<dbReference type="OrthoDB" id="9786493at2"/>
<dbReference type="GO" id="GO:0015499">
    <property type="term" value="F:formate transmembrane transporter activity"/>
    <property type="evidence" value="ECO:0007669"/>
    <property type="project" value="TreeGrafter"/>
</dbReference>
<dbReference type="RefSeq" id="WP_052012950.1">
    <property type="nucleotide sequence ID" value="NZ_BAUV01000005.1"/>
</dbReference>
<evidence type="ECO:0000313" key="7">
    <source>
        <dbReference type="EMBL" id="GAE34011.1"/>
    </source>
</evidence>
<dbReference type="PANTHER" id="PTHR30520:SF8">
    <property type="entry name" value="NITRITE TRANSPORTER NIRC"/>
    <property type="match status" value="1"/>
</dbReference>
<keyword evidence="8" id="KW-1185">Reference proteome</keyword>
<evidence type="ECO:0000256" key="4">
    <source>
        <dbReference type="ARBA" id="ARBA00023136"/>
    </source>
</evidence>
<reference evidence="7 8" key="1">
    <citation type="journal article" date="2014" name="Genome Announc.">
        <title>Draft Genome Sequences of Three Alkaliphilic Bacillus Strains, Bacillus wakoensis JCM 9140T, Bacillus akibai JCM 9157T, and Bacillus hemicellulosilyticus JCM 9152T.</title>
        <authorList>
            <person name="Yuki M."/>
            <person name="Oshima K."/>
            <person name="Suda W."/>
            <person name="Oshida Y."/>
            <person name="Kitamura K."/>
            <person name="Iida T."/>
            <person name="Hattori M."/>
            <person name="Ohkuma M."/>
        </authorList>
    </citation>
    <scope>NUCLEOTIDE SEQUENCE [LARGE SCALE GENOMIC DNA]</scope>
    <source>
        <strain evidence="7 8">JCM 9157</strain>
    </source>
</reference>
<keyword evidence="2 6" id="KW-0812">Transmembrane</keyword>
<organism evidence="7 8">
    <name type="scientific">Halalkalibacter akibai (strain ATCC 43226 / DSM 21942 / CIP 109018 / JCM 9157 / 1139)</name>
    <name type="common">Bacillus akibai</name>
    <dbReference type="NCBI Taxonomy" id="1236973"/>
    <lineage>
        <taxon>Bacteria</taxon>
        <taxon>Bacillati</taxon>
        <taxon>Bacillota</taxon>
        <taxon>Bacilli</taxon>
        <taxon>Bacillales</taxon>
        <taxon>Bacillaceae</taxon>
        <taxon>Halalkalibacter</taxon>
    </lineage>
</organism>
<evidence type="ECO:0000256" key="3">
    <source>
        <dbReference type="ARBA" id="ARBA00022989"/>
    </source>
</evidence>